<dbReference type="Proteomes" id="UP000217790">
    <property type="component" value="Unassembled WGS sequence"/>
</dbReference>
<keyword evidence="2" id="KW-0472">Membrane</keyword>
<feature type="transmembrane region" description="Helical" evidence="2">
    <location>
        <begin position="235"/>
        <end position="256"/>
    </location>
</feature>
<keyword evidence="4" id="KW-1185">Reference proteome</keyword>
<keyword evidence="2" id="KW-1133">Transmembrane helix</keyword>
<dbReference type="AlphaFoldDB" id="A0A2H3EG12"/>
<feature type="compositionally biased region" description="Basic and acidic residues" evidence="1">
    <location>
        <begin position="306"/>
        <end position="316"/>
    </location>
</feature>
<name>A0A2H3EG12_ARMGA</name>
<feature type="transmembrane region" description="Helical" evidence="2">
    <location>
        <begin position="161"/>
        <end position="186"/>
    </location>
</feature>
<dbReference type="EMBL" id="KZ293646">
    <property type="protein sequence ID" value="PBL00078.1"/>
    <property type="molecule type" value="Genomic_DNA"/>
</dbReference>
<sequence length="343" mass="38135">MATQTDIPPYLTAYDIAFILHDLNAQFNSTILHSLVTVMNKSRPIGHATIIVLVLLYISTSMNYAFQWSLISSVFIDNSQNIWTKYVRLEGGDITATLGLSITALVCTILADSTIIWRCWMVWGQRYLIVLLPSLCLCCAIAFKSISLYHQLASTNDNDSLIMVLYAAFILITTLWCTLLIIFRILTVGRASRASDSAGSALQAYRHIIEVLVESSALYSVALILYMVFFARNDWAAYCLDSLGAIIRGIAPTVLIGRVAAGHARPDDTWQASVMSSLRFGQDRAMRHSQEDFMTSTITDSDLEAQVERGSEEEPTSKQMGFQEAQPENGDEDRNAIHVAARQ</sequence>
<dbReference type="OrthoDB" id="3038148at2759"/>
<keyword evidence="2" id="KW-0812">Transmembrane</keyword>
<feature type="transmembrane region" description="Helical" evidence="2">
    <location>
        <begin position="127"/>
        <end position="149"/>
    </location>
</feature>
<feature type="transmembrane region" description="Helical" evidence="2">
    <location>
        <begin position="207"/>
        <end position="229"/>
    </location>
</feature>
<accession>A0A2H3EG12</accession>
<evidence type="ECO:0000256" key="1">
    <source>
        <dbReference type="SAM" id="MobiDB-lite"/>
    </source>
</evidence>
<reference evidence="4" key="1">
    <citation type="journal article" date="2017" name="Nat. Ecol. Evol.">
        <title>Genome expansion and lineage-specific genetic innovations in the forest pathogenic fungi Armillaria.</title>
        <authorList>
            <person name="Sipos G."/>
            <person name="Prasanna A.N."/>
            <person name="Walter M.C."/>
            <person name="O'Connor E."/>
            <person name="Balint B."/>
            <person name="Krizsan K."/>
            <person name="Kiss B."/>
            <person name="Hess J."/>
            <person name="Varga T."/>
            <person name="Slot J."/>
            <person name="Riley R."/>
            <person name="Boka B."/>
            <person name="Rigling D."/>
            <person name="Barry K."/>
            <person name="Lee J."/>
            <person name="Mihaltcheva S."/>
            <person name="LaButti K."/>
            <person name="Lipzen A."/>
            <person name="Waldron R."/>
            <person name="Moloney N.M."/>
            <person name="Sperisen C."/>
            <person name="Kredics L."/>
            <person name="Vagvoelgyi C."/>
            <person name="Patrignani A."/>
            <person name="Fitzpatrick D."/>
            <person name="Nagy I."/>
            <person name="Doyle S."/>
            <person name="Anderson J.B."/>
            <person name="Grigoriev I.V."/>
            <person name="Gueldener U."/>
            <person name="Muensterkoetter M."/>
            <person name="Nagy L.G."/>
        </authorList>
    </citation>
    <scope>NUCLEOTIDE SEQUENCE [LARGE SCALE GENOMIC DNA]</scope>
    <source>
        <strain evidence="4">Ar21-2</strain>
    </source>
</reference>
<evidence type="ECO:0000313" key="4">
    <source>
        <dbReference type="Proteomes" id="UP000217790"/>
    </source>
</evidence>
<dbReference type="InParanoid" id="A0A2H3EG12"/>
<evidence type="ECO:0000256" key="2">
    <source>
        <dbReference type="SAM" id="Phobius"/>
    </source>
</evidence>
<evidence type="ECO:0000313" key="3">
    <source>
        <dbReference type="EMBL" id="PBL00078.1"/>
    </source>
</evidence>
<dbReference type="OMA" id="YAMIVIN"/>
<proteinExistence type="predicted"/>
<organism evidence="3 4">
    <name type="scientific">Armillaria gallica</name>
    <name type="common">Bulbous honey fungus</name>
    <name type="synonym">Armillaria bulbosa</name>
    <dbReference type="NCBI Taxonomy" id="47427"/>
    <lineage>
        <taxon>Eukaryota</taxon>
        <taxon>Fungi</taxon>
        <taxon>Dikarya</taxon>
        <taxon>Basidiomycota</taxon>
        <taxon>Agaricomycotina</taxon>
        <taxon>Agaricomycetes</taxon>
        <taxon>Agaricomycetidae</taxon>
        <taxon>Agaricales</taxon>
        <taxon>Marasmiineae</taxon>
        <taxon>Physalacriaceae</taxon>
        <taxon>Armillaria</taxon>
    </lineage>
</organism>
<feature type="transmembrane region" description="Helical" evidence="2">
    <location>
        <begin position="96"/>
        <end position="120"/>
    </location>
</feature>
<feature type="region of interest" description="Disordered" evidence="1">
    <location>
        <begin position="291"/>
        <end position="343"/>
    </location>
</feature>
<feature type="transmembrane region" description="Helical" evidence="2">
    <location>
        <begin position="50"/>
        <end position="76"/>
    </location>
</feature>
<gene>
    <name evidence="3" type="ORF">ARMGADRAFT_1024142</name>
</gene>
<protein>
    <submittedName>
        <fullName evidence="3">Uncharacterized protein</fullName>
    </submittedName>
</protein>